<evidence type="ECO:0000313" key="1">
    <source>
        <dbReference type="EMBL" id="RZF38926.1"/>
    </source>
</evidence>
<comment type="caution">
    <text evidence="1">The sequence shown here is derived from an EMBL/GenBank/DDBJ whole genome shotgun (WGS) entry which is preliminary data.</text>
</comment>
<accession>A0A482X075</accession>
<dbReference type="InParanoid" id="A0A482X075"/>
<reference evidence="1 2" key="1">
    <citation type="journal article" date="2017" name="Gigascience">
        <title>Genome sequence of the small brown planthopper, Laodelphax striatellus.</title>
        <authorList>
            <person name="Zhu J."/>
            <person name="Jiang F."/>
            <person name="Wang X."/>
            <person name="Yang P."/>
            <person name="Bao Y."/>
            <person name="Zhao W."/>
            <person name="Wang W."/>
            <person name="Lu H."/>
            <person name="Wang Q."/>
            <person name="Cui N."/>
            <person name="Li J."/>
            <person name="Chen X."/>
            <person name="Luo L."/>
            <person name="Yu J."/>
            <person name="Kang L."/>
            <person name="Cui F."/>
        </authorList>
    </citation>
    <scope>NUCLEOTIDE SEQUENCE [LARGE SCALE GENOMIC DNA]</scope>
    <source>
        <strain evidence="1">Lst14</strain>
    </source>
</reference>
<protein>
    <submittedName>
        <fullName evidence="1">Uncharacterized protein</fullName>
    </submittedName>
</protein>
<dbReference type="AlphaFoldDB" id="A0A482X075"/>
<evidence type="ECO:0000313" key="2">
    <source>
        <dbReference type="Proteomes" id="UP000291343"/>
    </source>
</evidence>
<dbReference type="OrthoDB" id="8119718at2759"/>
<keyword evidence="2" id="KW-1185">Reference proteome</keyword>
<dbReference type="STRING" id="195883.A0A482X075"/>
<proteinExistence type="predicted"/>
<name>A0A482X075_LAOST</name>
<dbReference type="Proteomes" id="UP000291343">
    <property type="component" value="Unassembled WGS sequence"/>
</dbReference>
<gene>
    <name evidence="1" type="ORF">LSTR_LSTR017271</name>
</gene>
<sequence>MSRSWIDKDEQTRLEMKHRKEEDDLYRKFARHREEEDKRIKDEFRGNCLVRLAVEQIRMKSEDGVITCESLLLIRLSQASQL</sequence>
<dbReference type="EMBL" id="QKKF02021258">
    <property type="protein sequence ID" value="RZF38926.1"/>
    <property type="molecule type" value="Genomic_DNA"/>
</dbReference>
<organism evidence="1 2">
    <name type="scientific">Laodelphax striatellus</name>
    <name type="common">Small brown planthopper</name>
    <name type="synonym">Delphax striatella</name>
    <dbReference type="NCBI Taxonomy" id="195883"/>
    <lineage>
        <taxon>Eukaryota</taxon>
        <taxon>Metazoa</taxon>
        <taxon>Ecdysozoa</taxon>
        <taxon>Arthropoda</taxon>
        <taxon>Hexapoda</taxon>
        <taxon>Insecta</taxon>
        <taxon>Pterygota</taxon>
        <taxon>Neoptera</taxon>
        <taxon>Paraneoptera</taxon>
        <taxon>Hemiptera</taxon>
        <taxon>Auchenorrhyncha</taxon>
        <taxon>Fulgoroidea</taxon>
        <taxon>Delphacidae</taxon>
        <taxon>Criomorphinae</taxon>
        <taxon>Laodelphax</taxon>
    </lineage>
</organism>